<dbReference type="Pfam" id="PF07963">
    <property type="entry name" value="N_methyl"/>
    <property type="match status" value="1"/>
</dbReference>
<dbReference type="Proteomes" id="UP000229247">
    <property type="component" value="Unassembled WGS sequence"/>
</dbReference>
<dbReference type="InterPro" id="IPR012902">
    <property type="entry name" value="N_methyl_site"/>
</dbReference>
<comment type="caution">
    <text evidence="2">The sequence shown here is derived from an EMBL/GenBank/DDBJ whole genome shotgun (WGS) entry which is preliminary data.</text>
</comment>
<sequence length="165" mass="18229">MINLKRKNNEQGFTLIELLVAMAVFMVIIVAVIDIFAVGLGGSQRIFGRQNTQDSARFILESMSKEIRMSKINTADGQSNTLNITNSKGQTLNYVFDNVNKQITRGGAVLNSSNVEITGTFYVQKSGNLPPRVTPALKVVNKTGQTAQRVVMNLQTTISSRRYDQ</sequence>
<evidence type="ECO:0008006" key="4">
    <source>
        <dbReference type="Google" id="ProtNLM"/>
    </source>
</evidence>
<dbReference type="EMBL" id="PEUE01000003">
    <property type="protein sequence ID" value="PIV38803.1"/>
    <property type="molecule type" value="Genomic_DNA"/>
</dbReference>
<evidence type="ECO:0000313" key="3">
    <source>
        <dbReference type="Proteomes" id="UP000229247"/>
    </source>
</evidence>
<dbReference type="NCBIfam" id="TIGR02532">
    <property type="entry name" value="IV_pilin_GFxxxE"/>
    <property type="match status" value="1"/>
</dbReference>
<accession>A0A2M7D700</accession>
<dbReference type="AlphaFoldDB" id="A0A2M7D700"/>
<proteinExistence type="predicted"/>
<feature type="transmembrane region" description="Helical" evidence="1">
    <location>
        <begin position="12"/>
        <end position="40"/>
    </location>
</feature>
<dbReference type="PROSITE" id="PS00409">
    <property type="entry name" value="PROKAR_NTER_METHYL"/>
    <property type="match status" value="1"/>
</dbReference>
<name>A0A2M7D700_9BACT</name>
<keyword evidence="1" id="KW-0472">Membrane</keyword>
<evidence type="ECO:0000256" key="1">
    <source>
        <dbReference type="SAM" id="Phobius"/>
    </source>
</evidence>
<evidence type="ECO:0000313" key="2">
    <source>
        <dbReference type="EMBL" id="PIV38803.1"/>
    </source>
</evidence>
<protein>
    <recommendedName>
        <fullName evidence="4">Prepilin-type N-terminal cleavage/methylation domain-containing protein</fullName>
    </recommendedName>
</protein>
<reference evidence="3" key="1">
    <citation type="submission" date="2017-09" db="EMBL/GenBank/DDBJ databases">
        <title>Depth-based differentiation of microbial function through sediment-hosted aquifers and enrichment of novel symbionts in the deep terrestrial subsurface.</title>
        <authorList>
            <person name="Probst A.J."/>
            <person name="Ladd B."/>
            <person name="Jarett J.K."/>
            <person name="Geller-Mcgrath D.E."/>
            <person name="Sieber C.M.K."/>
            <person name="Emerson J.B."/>
            <person name="Anantharaman K."/>
            <person name="Thomas B.C."/>
            <person name="Malmstrom R."/>
            <person name="Stieglmeier M."/>
            <person name="Klingl A."/>
            <person name="Woyke T."/>
            <person name="Ryan C.M."/>
            <person name="Banfield J.F."/>
        </authorList>
    </citation>
    <scope>NUCLEOTIDE SEQUENCE [LARGE SCALE GENOMIC DNA]</scope>
</reference>
<keyword evidence="1" id="KW-0812">Transmembrane</keyword>
<organism evidence="2 3">
    <name type="scientific">Candidatus Portnoybacteria bacterium CG02_land_8_20_14_3_00_45_8</name>
    <dbReference type="NCBI Taxonomy" id="1974807"/>
    <lineage>
        <taxon>Bacteria</taxon>
        <taxon>Candidatus Portnoyibacteriota</taxon>
    </lineage>
</organism>
<keyword evidence="1" id="KW-1133">Transmembrane helix</keyword>
<gene>
    <name evidence="2" type="ORF">COS30_00120</name>
</gene>